<name>A0A396S4A0_9BACL</name>
<reference evidence="2 3" key="1">
    <citation type="submission" date="2018-08" db="EMBL/GenBank/DDBJ databases">
        <title>Lysinibacillus sp. YLB-03 draft genome sequence.</title>
        <authorList>
            <person name="Yu L."/>
        </authorList>
    </citation>
    <scope>NUCLEOTIDE SEQUENCE [LARGE SCALE GENOMIC DNA]</scope>
    <source>
        <strain evidence="2 3">YLB-03</strain>
    </source>
</reference>
<evidence type="ECO:0000313" key="2">
    <source>
        <dbReference type="EMBL" id="RHW33976.1"/>
    </source>
</evidence>
<proteinExistence type="predicted"/>
<dbReference type="InterPro" id="IPR025889">
    <property type="entry name" value="GSP17M-like_dom"/>
</dbReference>
<evidence type="ECO:0000259" key="1">
    <source>
        <dbReference type="Pfam" id="PF11181"/>
    </source>
</evidence>
<accession>A0A396S4A0</accession>
<dbReference type="EMBL" id="QWEI01000009">
    <property type="protein sequence ID" value="RHW33976.1"/>
    <property type="molecule type" value="Genomic_DNA"/>
</dbReference>
<dbReference type="RefSeq" id="WP_118877091.1">
    <property type="nucleotide sequence ID" value="NZ_QWEI01000009.1"/>
</dbReference>
<dbReference type="Pfam" id="PF11181">
    <property type="entry name" value="YflT"/>
    <property type="match status" value="1"/>
</dbReference>
<comment type="caution">
    <text evidence="2">The sequence shown here is derived from an EMBL/GenBank/DDBJ whole genome shotgun (WGS) entry which is preliminary data.</text>
</comment>
<keyword evidence="3" id="KW-1185">Reference proteome</keyword>
<dbReference type="OrthoDB" id="2678178at2"/>
<dbReference type="AlphaFoldDB" id="A0A396S4A0"/>
<evidence type="ECO:0000313" key="3">
    <source>
        <dbReference type="Proteomes" id="UP000265692"/>
    </source>
</evidence>
<dbReference type="Proteomes" id="UP000265692">
    <property type="component" value="Unassembled WGS sequence"/>
</dbReference>
<gene>
    <name evidence="2" type="ORF">D1B33_14305</name>
</gene>
<feature type="domain" description="General stress protein 17M-like" evidence="1">
    <location>
        <begin position="14"/>
        <end position="105"/>
    </location>
</feature>
<organism evidence="2 3">
    <name type="scientific">Ureibacillus yapensis</name>
    <dbReference type="NCBI Taxonomy" id="2304605"/>
    <lineage>
        <taxon>Bacteria</taxon>
        <taxon>Bacillati</taxon>
        <taxon>Bacillota</taxon>
        <taxon>Bacilli</taxon>
        <taxon>Bacillales</taxon>
        <taxon>Caryophanaceae</taxon>
        <taxon>Ureibacillus</taxon>
    </lineage>
</organism>
<protein>
    <recommendedName>
        <fullName evidence="1">General stress protein 17M-like domain-containing protein</fullName>
    </recommendedName>
</protein>
<sequence length="143" mass="16316">MYPTDDATPGRFNIEVAYTKQEAVEIIKRLKNDEIPKGDIHVVGKELVEFANLKWDAEINLHRIGNNGDKITSFFTGENADIEGLKRAKLPEDELHRFQQIVDNGGVLIYSDEYLDTKKVVNQMERDPNYIDDSATYDDGARL</sequence>